<dbReference type="Proteomes" id="UP000275652">
    <property type="component" value="Unassembled WGS sequence"/>
</dbReference>
<sequence length="337" mass="36898">AMLKRKMHVSFPDTTKSQDADDVADRGGSKRSERRDSPRENKASDVDHPRRRGRSREKKPDAEPLVAGDKGGTSSRRDKLPSSRGRSRERRASQVAEPKMTDKRGRSSDRASSGSQAAEHAPRGRSRDKKPTDGSSKPPLTSAGDKLPSSRGRSREKKATHERSRDKPTSSSTQPTTLSASNTRTIPSLSTEASLKQQVLERGLKKRERDEAAAEPPTSSSLTDQPPAKARKLVSTSLVDVNFKRVQDDKKRRLEQRKSESASTKDDAAAPRSGENAQKVPRSGPDHPKATLASSAEPSSSSSRHRQGNNNNNSRGDRNIRYATPPPPDSLSDTYIQ</sequence>
<feature type="non-terminal residue" evidence="2">
    <location>
        <position position="1"/>
    </location>
</feature>
<organism evidence="2 3">
    <name type="scientific">Aphanomyces astaci</name>
    <name type="common">Crayfish plague agent</name>
    <dbReference type="NCBI Taxonomy" id="112090"/>
    <lineage>
        <taxon>Eukaryota</taxon>
        <taxon>Sar</taxon>
        <taxon>Stramenopiles</taxon>
        <taxon>Oomycota</taxon>
        <taxon>Saprolegniomycetes</taxon>
        <taxon>Saprolegniales</taxon>
        <taxon>Verrucalvaceae</taxon>
        <taxon>Aphanomyces</taxon>
    </lineage>
</organism>
<proteinExistence type="predicted"/>
<feature type="compositionally biased region" description="Low complexity" evidence="1">
    <location>
        <begin position="294"/>
        <end position="314"/>
    </location>
</feature>
<gene>
    <name evidence="2" type="ORF">DYB28_012864</name>
</gene>
<feature type="compositionally biased region" description="Low complexity" evidence="1">
    <location>
        <begin position="169"/>
        <end position="181"/>
    </location>
</feature>
<evidence type="ECO:0000313" key="2">
    <source>
        <dbReference type="EMBL" id="RLN99883.1"/>
    </source>
</evidence>
<reference evidence="2 3" key="1">
    <citation type="journal article" date="2018" name="J. Invertebr. Pathol.">
        <title>New genotyping method for the causative agent of crayfish plague (Aphanomyces astaci) based on whole genome data.</title>
        <authorList>
            <person name="Minardi D."/>
            <person name="Studholme D.J."/>
            <person name="van der Giezen M."/>
            <person name="Pretto T."/>
            <person name="Oidtmann B."/>
        </authorList>
    </citation>
    <scope>NUCLEOTIDE SEQUENCE [LARGE SCALE GENOMIC DNA]</scope>
    <source>
        <strain evidence="2 3">KB13</strain>
    </source>
</reference>
<protein>
    <submittedName>
        <fullName evidence="2">Uncharacterized protein</fullName>
    </submittedName>
</protein>
<dbReference type="AlphaFoldDB" id="A0A9X8DLR6"/>
<accession>A0A9X8DLR6</accession>
<name>A0A9X8DLR6_APHAT</name>
<dbReference type="EMBL" id="QUTI01045221">
    <property type="protein sequence ID" value="RLN99883.1"/>
    <property type="molecule type" value="Genomic_DNA"/>
</dbReference>
<feature type="compositionally biased region" description="Polar residues" evidence="1">
    <location>
        <begin position="182"/>
        <end position="197"/>
    </location>
</feature>
<feature type="compositionally biased region" description="Basic and acidic residues" evidence="1">
    <location>
        <begin position="99"/>
        <end position="109"/>
    </location>
</feature>
<feature type="compositionally biased region" description="Basic and acidic residues" evidence="1">
    <location>
        <begin position="242"/>
        <end position="269"/>
    </location>
</feature>
<feature type="compositionally biased region" description="Basic and acidic residues" evidence="1">
    <location>
        <begin position="16"/>
        <end position="48"/>
    </location>
</feature>
<evidence type="ECO:0000313" key="3">
    <source>
        <dbReference type="Proteomes" id="UP000275652"/>
    </source>
</evidence>
<feature type="region of interest" description="Disordered" evidence="1">
    <location>
        <begin position="1"/>
        <end position="337"/>
    </location>
</feature>
<comment type="caution">
    <text evidence="2">The sequence shown here is derived from an EMBL/GenBank/DDBJ whole genome shotgun (WGS) entry which is preliminary data.</text>
</comment>
<feature type="compositionally biased region" description="Basic and acidic residues" evidence="1">
    <location>
        <begin position="157"/>
        <end position="168"/>
    </location>
</feature>
<evidence type="ECO:0000256" key="1">
    <source>
        <dbReference type="SAM" id="MobiDB-lite"/>
    </source>
</evidence>